<reference evidence="1 2" key="1">
    <citation type="submission" date="2017-03" db="EMBL/GenBank/DDBJ databases">
        <title>Rapid Whole Genome Sequencing of Comamonas kerstersii Causing Continuous ambulatory Peritoneal Dialysis-Associated Peritonitis.</title>
        <authorList>
            <person name="Zheng B."/>
        </authorList>
    </citation>
    <scope>NUCLEOTIDE SEQUENCE [LARGE SCALE GENOMIC DNA]</scope>
    <source>
        <strain evidence="1 2">8943</strain>
    </source>
</reference>
<dbReference type="Gene3D" id="3.40.190.10">
    <property type="entry name" value="Periplasmic binding protein-like II"/>
    <property type="match status" value="2"/>
</dbReference>
<gene>
    <name evidence="1" type="ORF">B5M06_06515</name>
</gene>
<name>A0A1V0BDI6_9BURK</name>
<dbReference type="SUPFAM" id="SSF53850">
    <property type="entry name" value="Periplasmic binding protein-like II"/>
    <property type="match status" value="1"/>
</dbReference>
<proteinExistence type="predicted"/>
<evidence type="ECO:0000313" key="1">
    <source>
        <dbReference type="EMBL" id="AQZ97960.1"/>
    </source>
</evidence>
<sequence>MVPVSSSRKAARSRAAWSFELKIAYVPSSRRGWLTGVCSSALVLALPLHAAQMAKRPRLRLAGPMATVSFPLMRLVDSGALAGLAEQVEFVAWTNPDQLRALVLGGEVDFVAAPSNVAANLYNRGAPLRLLDVSVWGMLWLVSRNAQWKTLDQFKGQEIAMPFRADMPDILFQLLARQQGLDPGRDFKLRYVASPLEAMQLLITRRVDHALLAEPAISMALRKTQSFPVSVVAPQLYRSVNLQQEWARVFQRAPEIAQAGVAAVGALRQDAALLRQVRAALAEAHAWCWANPKACGEMASRYAPMLQADAVADSLLATPAVWRSARDARPELEFFFGHLMQHQPAVIGGKLPDAGFYF</sequence>
<dbReference type="KEGG" id="cke:B5M06_06515"/>
<dbReference type="PANTHER" id="PTHR30024">
    <property type="entry name" value="ALIPHATIC SULFONATES-BINDING PROTEIN-RELATED"/>
    <property type="match status" value="1"/>
</dbReference>
<dbReference type="AlphaFoldDB" id="A0A1V0BDI6"/>
<dbReference type="EMBL" id="CP020121">
    <property type="protein sequence ID" value="AQZ97960.1"/>
    <property type="molecule type" value="Genomic_DNA"/>
</dbReference>
<dbReference type="InterPro" id="IPR027024">
    <property type="entry name" value="UCP027386_ABC_sbc_TM0202"/>
</dbReference>
<dbReference type="Pfam" id="PF12974">
    <property type="entry name" value="Phosphonate-bd"/>
    <property type="match status" value="1"/>
</dbReference>
<dbReference type="PIRSF" id="PIRSF027386">
    <property type="entry name" value="UCP027386_ABC_sbc_TM0202"/>
    <property type="match status" value="1"/>
</dbReference>
<evidence type="ECO:0000313" key="2">
    <source>
        <dbReference type="Proteomes" id="UP000242792"/>
    </source>
</evidence>
<organism evidence="1 2">
    <name type="scientific">Comamonas kerstersii</name>
    <dbReference type="NCBI Taxonomy" id="225992"/>
    <lineage>
        <taxon>Bacteria</taxon>
        <taxon>Pseudomonadati</taxon>
        <taxon>Pseudomonadota</taxon>
        <taxon>Betaproteobacteria</taxon>
        <taxon>Burkholderiales</taxon>
        <taxon>Comamonadaceae</taxon>
        <taxon>Comamonas</taxon>
    </lineage>
</organism>
<dbReference type="Proteomes" id="UP000242792">
    <property type="component" value="Chromosome"/>
</dbReference>
<dbReference type="PANTHER" id="PTHR30024:SF46">
    <property type="entry name" value="ABC TRANSPORTER, SUBSTRATE-BINDING LIPOPROTEIN"/>
    <property type="match status" value="1"/>
</dbReference>
<protein>
    <submittedName>
        <fullName evidence="1">ABC transporter substrate-binding protein</fullName>
    </submittedName>
</protein>
<accession>A0A1V0BDI6</accession>